<dbReference type="KEGG" id="pno:SNOG_06474"/>
<dbReference type="EMBL" id="CH445333">
    <property type="protein sequence ID" value="EAT86305.1"/>
    <property type="molecule type" value="Genomic_DNA"/>
</dbReference>
<dbReference type="Proteomes" id="UP000001055">
    <property type="component" value="Unassembled WGS sequence"/>
</dbReference>
<evidence type="ECO:0000256" key="1">
    <source>
        <dbReference type="SAM" id="MobiDB-lite"/>
    </source>
</evidence>
<accession>Q0UP40</accession>
<organism evidence="2 3">
    <name type="scientific">Phaeosphaeria nodorum (strain SN15 / ATCC MYA-4574 / FGSC 10173)</name>
    <name type="common">Glume blotch fungus</name>
    <name type="synonym">Parastagonospora nodorum</name>
    <dbReference type="NCBI Taxonomy" id="321614"/>
    <lineage>
        <taxon>Eukaryota</taxon>
        <taxon>Fungi</taxon>
        <taxon>Dikarya</taxon>
        <taxon>Ascomycota</taxon>
        <taxon>Pezizomycotina</taxon>
        <taxon>Dothideomycetes</taxon>
        <taxon>Pleosporomycetidae</taxon>
        <taxon>Pleosporales</taxon>
        <taxon>Pleosporineae</taxon>
        <taxon>Phaeosphaeriaceae</taxon>
        <taxon>Parastagonospora</taxon>
    </lineage>
</organism>
<gene>
    <name evidence="2" type="ORF">SNOG_06474</name>
</gene>
<evidence type="ECO:0000313" key="2">
    <source>
        <dbReference type="EMBL" id="EAT86305.1"/>
    </source>
</evidence>
<feature type="region of interest" description="Disordered" evidence="1">
    <location>
        <begin position="22"/>
        <end position="51"/>
    </location>
</feature>
<evidence type="ECO:0000313" key="3">
    <source>
        <dbReference type="Proteomes" id="UP000001055"/>
    </source>
</evidence>
<sequence>MASILASDDNALSAARVVTALDNDPLDPSSESQTKGYINTRPLRPTCSPEQSASNWIEHSAIIATAQTHLW</sequence>
<dbReference type="HOGENOM" id="CLU_2740886_0_0_1"/>
<protein>
    <submittedName>
        <fullName evidence="2">Uncharacterized protein</fullName>
    </submittedName>
</protein>
<dbReference type="GeneID" id="5973723"/>
<dbReference type="AlphaFoldDB" id="Q0UP40"/>
<name>Q0UP40_PHANO</name>
<dbReference type="InParanoid" id="Q0UP40"/>
<reference evidence="3" key="1">
    <citation type="journal article" date="2007" name="Plant Cell">
        <title>Dothideomycete-plant interactions illuminated by genome sequencing and EST analysis of the wheat pathogen Stagonospora nodorum.</title>
        <authorList>
            <person name="Hane J.K."/>
            <person name="Lowe R.G."/>
            <person name="Solomon P.S."/>
            <person name="Tan K.C."/>
            <person name="Schoch C.L."/>
            <person name="Spatafora J.W."/>
            <person name="Crous P.W."/>
            <person name="Kodira C."/>
            <person name="Birren B.W."/>
            <person name="Galagan J.E."/>
            <person name="Torriani S.F."/>
            <person name="McDonald B.A."/>
            <person name="Oliver R.P."/>
        </authorList>
    </citation>
    <scope>NUCLEOTIDE SEQUENCE [LARGE SCALE GENOMIC DNA]</scope>
    <source>
        <strain evidence="3">SN15 / ATCC MYA-4574 / FGSC 10173</strain>
    </source>
</reference>
<dbReference type="RefSeq" id="XP_001796844.1">
    <property type="nucleotide sequence ID" value="XM_001796792.1"/>
</dbReference>
<proteinExistence type="predicted"/>